<dbReference type="Pfam" id="PF10309">
    <property type="entry name" value="NCBP3"/>
    <property type="match status" value="1"/>
</dbReference>
<feature type="compositionally biased region" description="Low complexity" evidence="3">
    <location>
        <begin position="399"/>
        <end position="409"/>
    </location>
</feature>
<evidence type="ECO:0000313" key="4">
    <source>
        <dbReference type="EMBL" id="KOB70047.1"/>
    </source>
</evidence>
<dbReference type="AlphaFoldDB" id="A0A0L7L3K9"/>
<evidence type="ECO:0000256" key="3">
    <source>
        <dbReference type="SAM" id="MobiDB-lite"/>
    </source>
</evidence>
<evidence type="ECO:0000256" key="2">
    <source>
        <dbReference type="ARBA" id="ARBA00019876"/>
    </source>
</evidence>
<dbReference type="PANTHER" id="PTHR16291:SF0">
    <property type="entry name" value="NUCLEAR CAP-BINDING PROTEIN SUBUNIT 3"/>
    <property type="match status" value="1"/>
</dbReference>
<accession>A0A0L7L3K9</accession>
<feature type="region of interest" description="Disordered" evidence="3">
    <location>
        <begin position="368"/>
        <end position="493"/>
    </location>
</feature>
<evidence type="ECO:0000313" key="5">
    <source>
        <dbReference type="Proteomes" id="UP000037510"/>
    </source>
</evidence>
<feature type="compositionally biased region" description="Basic and acidic residues" evidence="3">
    <location>
        <begin position="385"/>
        <end position="397"/>
    </location>
</feature>
<proteinExistence type="inferred from homology"/>
<dbReference type="GO" id="GO:0000340">
    <property type="term" value="F:RNA 7-methylguanosine cap binding"/>
    <property type="evidence" value="ECO:0007669"/>
    <property type="project" value="InterPro"/>
</dbReference>
<dbReference type="PANTHER" id="PTHR16291">
    <property type="entry name" value="NUCLEAR CAP-BINDING PROTEIN SUBUNIT 3"/>
    <property type="match status" value="1"/>
</dbReference>
<comment type="caution">
    <text evidence="4">The sequence shown here is derived from an EMBL/GenBank/DDBJ whole genome shotgun (WGS) entry which is preliminary data.</text>
</comment>
<protein>
    <recommendedName>
        <fullName evidence="2">Nuclear cap-binding protein subunit 3</fullName>
    </recommendedName>
</protein>
<feature type="region of interest" description="Disordered" evidence="3">
    <location>
        <begin position="1"/>
        <end position="26"/>
    </location>
</feature>
<feature type="compositionally biased region" description="Acidic residues" evidence="3">
    <location>
        <begin position="1"/>
        <end position="10"/>
    </location>
</feature>
<evidence type="ECO:0000256" key="1">
    <source>
        <dbReference type="ARBA" id="ARBA00006069"/>
    </source>
</evidence>
<dbReference type="EMBL" id="JTDY01003158">
    <property type="protein sequence ID" value="KOB70047.1"/>
    <property type="molecule type" value="Genomic_DNA"/>
</dbReference>
<organism evidence="4 5">
    <name type="scientific">Operophtera brumata</name>
    <name type="common">Winter moth</name>
    <name type="synonym">Phalaena brumata</name>
    <dbReference type="NCBI Taxonomy" id="104452"/>
    <lineage>
        <taxon>Eukaryota</taxon>
        <taxon>Metazoa</taxon>
        <taxon>Ecdysozoa</taxon>
        <taxon>Arthropoda</taxon>
        <taxon>Hexapoda</taxon>
        <taxon>Insecta</taxon>
        <taxon>Pterygota</taxon>
        <taxon>Neoptera</taxon>
        <taxon>Endopterygota</taxon>
        <taxon>Lepidoptera</taxon>
        <taxon>Glossata</taxon>
        <taxon>Ditrysia</taxon>
        <taxon>Geometroidea</taxon>
        <taxon>Geometridae</taxon>
        <taxon>Larentiinae</taxon>
        <taxon>Operophtera</taxon>
    </lineage>
</organism>
<feature type="region of interest" description="Disordered" evidence="3">
    <location>
        <begin position="284"/>
        <end position="346"/>
    </location>
</feature>
<sequence length="493" mass="56854">MDKEDGEMSDDNAMLVDNDEELGSATPKTKITTEDDCTLNTINGCFILQLYKAEKNGLVVKQLEKVDAAKLEERAKRFGLNLTGNRVITQRQIDELYANFGIESGNERHFRFDALYLNGVDGLTTKEIFEYLEDYKPLSLEWIDDVSSNVVCQDHISAALALLVHSREIRNEELKEMLADKSNHHWREGMPHPKQDLILIRFATNGEKKKLKKKPETKNLDQYYDQTMDAANKNPWGDLCKSWGVYDHQEVFQRKLQKNDYEDKIDEVEPKKPIQIRNRKLAMRLGKRHQNKDEQSDESASDSEWKLKSKAPRMRMHADDEESKVKKKQVSKPIKPIEQHQYEKYAPLSIEVVNSQSTNIKKEYTKLSDKFKFHGGSNQNRVKSRLGEKIVERENSRLSDGSSDESSNGDSDHNLMSRVQKVNSKSSKTGSVWSRLETQQKQTSAQSDLRHILKSRTKPSKPQNNDLRDRLGKSKPANLRIEIDNNRNSDDSE</sequence>
<dbReference type="STRING" id="104452.A0A0L7L3K9"/>
<name>A0A0L7L3K9_OPEBR</name>
<feature type="compositionally biased region" description="Basic and acidic residues" evidence="3">
    <location>
        <begin position="481"/>
        <end position="493"/>
    </location>
</feature>
<dbReference type="Proteomes" id="UP000037510">
    <property type="component" value="Unassembled WGS sequence"/>
</dbReference>
<keyword evidence="5" id="KW-1185">Reference proteome</keyword>
<dbReference type="GO" id="GO:0003729">
    <property type="term" value="F:mRNA binding"/>
    <property type="evidence" value="ECO:0007669"/>
    <property type="project" value="InterPro"/>
</dbReference>
<dbReference type="GO" id="GO:0005634">
    <property type="term" value="C:nucleus"/>
    <property type="evidence" value="ECO:0007669"/>
    <property type="project" value="TreeGrafter"/>
</dbReference>
<comment type="similarity">
    <text evidence="1">Belongs to the NCBP3 family.</text>
</comment>
<reference evidence="4 5" key="1">
    <citation type="journal article" date="2015" name="Genome Biol. Evol.">
        <title>The genome of winter moth (Operophtera brumata) provides a genomic perspective on sexual dimorphism and phenology.</title>
        <authorList>
            <person name="Derks M.F."/>
            <person name="Smit S."/>
            <person name="Salis L."/>
            <person name="Schijlen E."/>
            <person name="Bossers A."/>
            <person name="Mateman C."/>
            <person name="Pijl A.S."/>
            <person name="de Ridder D."/>
            <person name="Groenen M.A."/>
            <person name="Visser M.E."/>
            <person name="Megens H.J."/>
        </authorList>
    </citation>
    <scope>NUCLEOTIDE SEQUENCE [LARGE SCALE GENOMIC DNA]</scope>
    <source>
        <strain evidence="4">WM2013NL</strain>
        <tissue evidence="4">Head and thorax</tissue>
    </source>
</reference>
<gene>
    <name evidence="4" type="ORF">OBRU01_15891</name>
</gene>
<dbReference type="InterPro" id="IPR019416">
    <property type="entry name" value="NCBP3"/>
</dbReference>
<feature type="compositionally biased region" description="Polar residues" evidence="3">
    <location>
        <begin position="420"/>
        <end position="447"/>
    </location>
</feature>